<reference evidence="4" key="1">
    <citation type="submission" date="2021-04" db="EMBL/GenBank/DDBJ databases">
        <title>novel species isolated from subtropical streams in China.</title>
        <authorList>
            <person name="Lu H."/>
        </authorList>
    </citation>
    <scope>NUCLEOTIDE SEQUENCE</scope>
    <source>
        <strain evidence="4">LFS511W</strain>
    </source>
</reference>
<evidence type="ECO:0000256" key="1">
    <source>
        <dbReference type="ARBA" id="ARBA00022679"/>
    </source>
</evidence>
<dbReference type="EC" id="2.3.1.-" evidence="4"/>
<dbReference type="Pfam" id="PF00583">
    <property type="entry name" value="Acetyltransf_1"/>
    <property type="match status" value="1"/>
</dbReference>
<dbReference type="PROSITE" id="PS51186">
    <property type="entry name" value="GNAT"/>
    <property type="match status" value="1"/>
</dbReference>
<name>A0A941DJ94_9BURK</name>
<organism evidence="4 5">
    <name type="scientific">Undibacterium luofuense</name>
    <dbReference type="NCBI Taxonomy" id="2828733"/>
    <lineage>
        <taxon>Bacteria</taxon>
        <taxon>Pseudomonadati</taxon>
        <taxon>Pseudomonadota</taxon>
        <taxon>Betaproteobacteria</taxon>
        <taxon>Burkholderiales</taxon>
        <taxon>Oxalobacteraceae</taxon>
        <taxon>Undibacterium</taxon>
    </lineage>
</organism>
<protein>
    <submittedName>
        <fullName evidence="4">GNAT family N-acetyltransferase</fullName>
        <ecNumber evidence="4">2.3.1.-</ecNumber>
    </submittedName>
</protein>
<feature type="domain" description="N-acetyltransferase" evidence="3">
    <location>
        <begin position="3"/>
        <end position="150"/>
    </location>
</feature>
<gene>
    <name evidence="4" type="ORF">KDM89_06450</name>
</gene>
<dbReference type="InterPro" id="IPR016181">
    <property type="entry name" value="Acyl_CoA_acyltransferase"/>
</dbReference>
<evidence type="ECO:0000259" key="3">
    <source>
        <dbReference type="PROSITE" id="PS51186"/>
    </source>
</evidence>
<accession>A0A941DJ94</accession>
<proteinExistence type="predicted"/>
<dbReference type="Proteomes" id="UP000680067">
    <property type="component" value="Unassembled WGS sequence"/>
</dbReference>
<keyword evidence="5" id="KW-1185">Reference proteome</keyword>
<dbReference type="GO" id="GO:0016747">
    <property type="term" value="F:acyltransferase activity, transferring groups other than amino-acyl groups"/>
    <property type="evidence" value="ECO:0007669"/>
    <property type="project" value="InterPro"/>
</dbReference>
<dbReference type="Gene3D" id="3.40.630.30">
    <property type="match status" value="1"/>
</dbReference>
<keyword evidence="2 4" id="KW-0012">Acyltransferase</keyword>
<comment type="caution">
    <text evidence="4">The sequence shown here is derived from an EMBL/GenBank/DDBJ whole genome shotgun (WGS) entry which is preliminary data.</text>
</comment>
<dbReference type="SUPFAM" id="SSF55729">
    <property type="entry name" value="Acyl-CoA N-acyltransferases (Nat)"/>
    <property type="match status" value="1"/>
</dbReference>
<dbReference type="InterPro" id="IPR000182">
    <property type="entry name" value="GNAT_dom"/>
</dbReference>
<dbReference type="AlphaFoldDB" id="A0A941DJ94"/>
<dbReference type="RefSeq" id="WP_212687114.1">
    <property type="nucleotide sequence ID" value="NZ_JAGSPN010000003.1"/>
</dbReference>
<dbReference type="EMBL" id="JAGSPN010000003">
    <property type="protein sequence ID" value="MBR7781773.1"/>
    <property type="molecule type" value="Genomic_DNA"/>
</dbReference>
<dbReference type="InterPro" id="IPR050832">
    <property type="entry name" value="Bact_Acetyltransf"/>
</dbReference>
<evidence type="ECO:0000313" key="5">
    <source>
        <dbReference type="Proteomes" id="UP000680067"/>
    </source>
</evidence>
<dbReference type="CDD" id="cd04301">
    <property type="entry name" value="NAT_SF"/>
    <property type="match status" value="1"/>
</dbReference>
<evidence type="ECO:0000313" key="4">
    <source>
        <dbReference type="EMBL" id="MBR7781773.1"/>
    </source>
</evidence>
<evidence type="ECO:0000256" key="2">
    <source>
        <dbReference type="ARBA" id="ARBA00023315"/>
    </source>
</evidence>
<sequence>MTYQFRAASPDDIPACITLRGLTRENPATAERLAELGVTVESWSAQVRNQELTGIICMHGAEMAGYCFGDLQSGEIVVLALLPAYEGQGTGRRLLHAVMLQLQHAGHQRLFLGCSPDPAVRSHGFYRRLGWKPSGKTDKLGDEELEYFFESH</sequence>
<keyword evidence="1 4" id="KW-0808">Transferase</keyword>
<dbReference type="PANTHER" id="PTHR43877">
    <property type="entry name" value="AMINOALKYLPHOSPHONATE N-ACETYLTRANSFERASE-RELATED-RELATED"/>
    <property type="match status" value="1"/>
</dbReference>
<dbReference type="PANTHER" id="PTHR43877:SF2">
    <property type="entry name" value="AMINOALKYLPHOSPHONATE N-ACETYLTRANSFERASE-RELATED"/>
    <property type="match status" value="1"/>
</dbReference>